<gene>
    <name evidence="1" type="ORF">GCM10008933_39380</name>
</gene>
<proteinExistence type="predicted"/>
<dbReference type="Proteomes" id="UP001500340">
    <property type="component" value="Unassembled WGS sequence"/>
</dbReference>
<sequence>MLFEELPECKICTKKKGKWEEGRITKEYIRGFCLKKKLNLHIRGDNFVSEKGSYQAISEF</sequence>
<evidence type="ECO:0000313" key="1">
    <source>
        <dbReference type="EMBL" id="GAA0405211.1"/>
    </source>
</evidence>
<accession>A0ABN0YQ73</accession>
<reference evidence="1 2" key="1">
    <citation type="journal article" date="2019" name="Int. J. Syst. Evol. Microbiol.">
        <title>The Global Catalogue of Microorganisms (GCM) 10K type strain sequencing project: providing services to taxonomists for standard genome sequencing and annotation.</title>
        <authorList>
            <consortium name="The Broad Institute Genomics Platform"/>
            <consortium name="The Broad Institute Genome Sequencing Center for Infectious Disease"/>
            <person name="Wu L."/>
            <person name="Ma J."/>
        </authorList>
    </citation>
    <scope>NUCLEOTIDE SEQUENCE [LARGE SCALE GENOMIC DNA]</scope>
    <source>
        <strain evidence="1 2">JCM 12774</strain>
    </source>
</reference>
<protein>
    <submittedName>
        <fullName evidence="1">Uncharacterized protein</fullName>
    </submittedName>
</protein>
<dbReference type="EMBL" id="BAAACX010000018">
    <property type="protein sequence ID" value="GAA0405211.1"/>
    <property type="molecule type" value="Genomic_DNA"/>
</dbReference>
<organism evidence="1 2">
    <name type="scientific">Paenibacillus motobuensis</name>
    <dbReference type="NCBI Taxonomy" id="295324"/>
    <lineage>
        <taxon>Bacteria</taxon>
        <taxon>Bacillati</taxon>
        <taxon>Bacillota</taxon>
        <taxon>Bacilli</taxon>
        <taxon>Bacillales</taxon>
        <taxon>Paenibacillaceae</taxon>
        <taxon>Paenibacillus</taxon>
    </lineage>
</organism>
<keyword evidence="2" id="KW-1185">Reference proteome</keyword>
<comment type="caution">
    <text evidence="1">The sequence shown here is derived from an EMBL/GenBank/DDBJ whole genome shotgun (WGS) entry which is preliminary data.</text>
</comment>
<name>A0ABN0YQ73_9BACL</name>
<evidence type="ECO:0000313" key="2">
    <source>
        <dbReference type="Proteomes" id="UP001500340"/>
    </source>
</evidence>